<proteinExistence type="predicted"/>
<dbReference type="Proteomes" id="UP000811609">
    <property type="component" value="Chromosome 4"/>
</dbReference>
<evidence type="ECO:0000313" key="1">
    <source>
        <dbReference type="EMBL" id="KAG6658836.1"/>
    </source>
</evidence>
<dbReference type="EMBL" id="CM031812">
    <property type="protein sequence ID" value="KAG6658836.1"/>
    <property type="molecule type" value="Genomic_DNA"/>
</dbReference>
<keyword evidence="2" id="KW-1185">Reference proteome</keyword>
<dbReference type="PANTHER" id="PTHR34538">
    <property type="entry name" value="EXPRESSED PROTEIN"/>
    <property type="match status" value="1"/>
</dbReference>
<protein>
    <submittedName>
        <fullName evidence="1">Uncharacterized protein</fullName>
    </submittedName>
</protein>
<evidence type="ECO:0000313" key="2">
    <source>
        <dbReference type="Proteomes" id="UP000811609"/>
    </source>
</evidence>
<accession>A0A8T1QWE3</accession>
<name>A0A8T1QWE3_CARIL</name>
<reference evidence="1" key="1">
    <citation type="submission" date="2020-12" db="EMBL/GenBank/DDBJ databases">
        <title>WGS assembly of Carya illinoinensis cv. Pawnee.</title>
        <authorList>
            <person name="Platts A."/>
            <person name="Shu S."/>
            <person name="Wright S."/>
            <person name="Barry K."/>
            <person name="Edger P."/>
            <person name="Pires J.C."/>
            <person name="Schmutz J."/>
        </authorList>
    </citation>
    <scope>NUCLEOTIDE SEQUENCE</scope>
    <source>
        <tissue evidence="1">Leaf</tissue>
    </source>
</reference>
<dbReference type="AlphaFoldDB" id="A0A8T1QWE3"/>
<dbReference type="PANTHER" id="PTHR34538:SF4">
    <property type="entry name" value="EXPRESSED PROTEIN"/>
    <property type="match status" value="1"/>
</dbReference>
<gene>
    <name evidence="1" type="ORF">CIPAW_04G189600</name>
</gene>
<sequence length="92" mass="10911">MLVWRLEFLKLMKQNSSAGSAVTLLNFKRRALLDCNRGSSLLWQSVWKCKSLWKQNFGWQRSKAKYSYDLRSYTLNFDDGFFNDSFSYHGSH</sequence>
<organism evidence="1 2">
    <name type="scientific">Carya illinoinensis</name>
    <name type="common">Pecan</name>
    <dbReference type="NCBI Taxonomy" id="32201"/>
    <lineage>
        <taxon>Eukaryota</taxon>
        <taxon>Viridiplantae</taxon>
        <taxon>Streptophyta</taxon>
        <taxon>Embryophyta</taxon>
        <taxon>Tracheophyta</taxon>
        <taxon>Spermatophyta</taxon>
        <taxon>Magnoliopsida</taxon>
        <taxon>eudicotyledons</taxon>
        <taxon>Gunneridae</taxon>
        <taxon>Pentapetalae</taxon>
        <taxon>rosids</taxon>
        <taxon>fabids</taxon>
        <taxon>Fagales</taxon>
        <taxon>Juglandaceae</taxon>
        <taxon>Carya</taxon>
    </lineage>
</organism>
<comment type="caution">
    <text evidence="1">The sequence shown here is derived from an EMBL/GenBank/DDBJ whole genome shotgun (WGS) entry which is preliminary data.</text>
</comment>